<evidence type="ECO:0000256" key="3">
    <source>
        <dbReference type="ARBA" id="ARBA00022490"/>
    </source>
</evidence>
<dbReference type="OrthoDB" id="421374at2759"/>
<dbReference type="CDD" id="cd00148">
    <property type="entry name" value="PROF"/>
    <property type="match status" value="1"/>
</dbReference>
<organism evidence="8">
    <name type="scientific">Lichtheimia ramosa</name>
    <dbReference type="NCBI Taxonomy" id="688394"/>
    <lineage>
        <taxon>Eukaryota</taxon>
        <taxon>Fungi</taxon>
        <taxon>Fungi incertae sedis</taxon>
        <taxon>Mucoromycota</taxon>
        <taxon>Mucoromycotina</taxon>
        <taxon>Mucoromycetes</taxon>
        <taxon>Mucorales</taxon>
        <taxon>Lichtheimiaceae</taxon>
        <taxon>Lichtheimia</taxon>
    </lineage>
</organism>
<comment type="subcellular location">
    <subcellularLocation>
        <location evidence="1">Cytoplasm</location>
        <location evidence="1">Cytoskeleton</location>
    </subcellularLocation>
</comment>
<keyword evidence="4 7" id="KW-0009">Actin-binding</keyword>
<dbReference type="AlphaFoldDB" id="A0A077WKC3"/>
<dbReference type="InterPro" id="IPR005455">
    <property type="entry name" value="PFN_euk"/>
</dbReference>
<dbReference type="PRINTS" id="PR01640">
    <property type="entry name" value="PROFILINPLNT"/>
</dbReference>
<comment type="function">
    <text evidence="6">Binds to actin and affects the structure of the cytoskeleton. At high concentrations, profilin prevents the polymerization of actin, whereas it enhances it at low concentrations.</text>
</comment>
<evidence type="ECO:0000256" key="7">
    <source>
        <dbReference type="RuleBase" id="RU003909"/>
    </source>
</evidence>
<dbReference type="SUPFAM" id="SSF55770">
    <property type="entry name" value="Profilin (actin-binding protein)"/>
    <property type="match status" value="1"/>
</dbReference>
<dbReference type="InterPro" id="IPR027310">
    <property type="entry name" value="Profilin_CS"/>
</dbReference>
<dbReference type="FunFam" id="3.30.450.30:FF:000001">
    <property type="entry name" value="Profilin"/>
    <property type="match status" value="1"/>
</dbReference>
<reference evidence="8" key="1">
    <citation type="journal article" date="2014" name="Genome Announc.">
        <title>De novo whole-genome sequence and genome annotation of Lichtheimia ramosa.</title>
        <authorList>
            <person name="Linde J."/>
            <person name="Schwartze V."/>
            <person name="Binder U."/>
            <person name="Lass-Florl C."/>
            <person name="Voigt K."/>
            <person name="Horn F."/>
        </authorList>
    </citation>
    <scope>NUCLEOTIDE SEQUENCE</scope>
    <source>
        <strain evidence="8">JMRC FSU:6197</strain>
    </source>
</reference>
<comment type="similarity">
    <text evidence="2 7">Belongs to the profilin family.</text>
</comment>
<evidence type="ECO:0000256" key="1">
    <source>
        <dbReference type="ARBA" id="ARBA00004245"/>
    </source>
</evidence>
<dbReference type="PANTHER" id="PTHR11604">
    <property type="entry name" value="PROFILIN"/>
    <property type="match status" value="1"/>
</dbReference>
<keyword evidence="3" id="KW-0963">Cytoplasm</keyword>
<name>A0A077WKC3_9FUNG</name>
<evidence type="ECO:0000313" key="8">
    <source>
        <dbReference type="EMBL" id="CDS06992.1"/>
    </source>
</evidence>
<accession>A0A077WKC3</accession>
<dbReference type="Pfam" id="PF00235">
    <property type="entry name" value="Profilin"/>
    <property type="match status" value="1"/>
</dbReference>
<evidence type="ECO:0000256" key="5">
    <source>
        <dbReference type="ARBA" id="ARBA00023212"/>
    </source>
</evidence>
<evidence type="ECO:0000256" key="6">
    <source>
        <dbReference type="RuleBase" id="RU003908"/>
    </source>
</evidence>
<comment type="subunit">
    <text evidence="6">Occurs in many kinds of cells as a complex with monomeric actin in a 1:1 ratio.</text>
</comment>
<dbReference type="GO" id="GO:0003785">
    <property type="term" value="F:actin monomer binding"/>
    <property type="evidence" value="ECO:0007669"/>
    <property type="project" value="TreeGrafter"/>
</dbReference>
<gene>
    <name evidence="8" type="ORF">LRAMOSA09515</name>
</gene>
<evidence type="ECO:0000256" key="4">
    <source>
        <dbReference type="ARBA" id="ARBA00023203"/>
    </source>
</evidence>
<dbReference type="PROSITE" id="PS00414">
    <property type="entry name" value="PROFILIN"/>
    <property type="match status" value="1"/>
</dbReference>
<dbReference type="PANTHER" id="PTHR11604:SF0">
    <property type="entry name" value="PROFILIN"/>
    <property type="match status" value="1"/>
</dbReference>
<dbReference type="GO" id="GO:0005856">
    <property type="term" value="C:cytoskeleton"/>
    <property type="evidence" value="ECO:0007669"/>
    <property type="project" value="UniProtKB-SubCell"/>
</dbReference>
<protein>
    <recommendedName>
        <fullName evidence="7">Profilin</fullName>
    </recommendedName>
</protein>
<dbReference type="InterPro" id="IPR036140">
    <property type="entry name" value="PFN_sf"/>
</dbReference>
<dbReference type="InterPro" id="IPR048278">
    <property type="entry name" value="PFN"/>
</dbReference>
<evidence type="ECO:0000256" key="2">
    <source>
        <dbReference type="ARBA" id="ARBA00010058"/>
    </source>
</evidence>
<keyword evidence="5 6" id="KW-0206">Cytoskeleton</keyword>
<dbReference type="SMART" id="SM00392">
    <property type="entry name" value="PROF"/>
    <property type="match status" value="1"/>
</dbReference>
<dbReference type="EMBL" id="LK023322">
    <property type="protein sequence ID" value="CDS06992.1"/>
    <property type="molecule type" value="Genomic_DNA"/>
</dbReference>
<dbReference type="Gene3D" id="3.30.450.30">
    <property type="entry name" value="Dynein light chain 2a, cytoplasmic"/>
    <property type="match status" value="1"/>
</dbReference>
<dbReference type="GO" id="GO:0005938">
    <property type="term" value="C:cell cortex"/>
    <property type="evidence" value="ECO:0007669"/>
    <property type="project" value="TreeGrafter"/>
</dbReference>
<sequence>MSWQAYVDSNLVGTGQVTQAAIYGLNGAQWATSPGFQLSATEVQEVIQGFSAADDIRAKGVHVNGVKYFVLRADDRSIYGKKNADGVCLVKTGQAFLVGVYTEGIQPGNCTKVVEGLADYLISVGY</sequence>
<proteinExistence type="inferred from homology"/>
<dbReference type="PRINTS" id="PR00392">
    <property type="entry name" value="PROFILIN"/>
</dbReference>